<comment type="subcellular location">
    <subcellularLocation>
        <location evidence="1">Mitochondrion</location>
    </subcellularLocation>
</comment>
<organism evidence="5 6">
    <name type="scientific">Aspergillus luchuensis (strain CBS 106.47)</name>
    <dbReference type="NCBI Taxonomy" id="1137211"/>
    <lineage>
        <taxon>Eukaryota</taxon>
        <taxon>Fungi</taxon>
        <taxon>Dikarya</taxon>
        <taxon>Ascomycota</taxon>
        <taxon>Pezizomycotina</taxon>
        <taxon>Eurotiomycetes</taxon>
        <taxon>Eurotiomycetidae</taxon>
        <taxon>Eurotiales</taxon>
        <taxon>Aspergillaceae</taxon>
        <taxon>Aspergillus</taxon>
        <taxon>Aspergillus subgen. Circumdati</taxon>
    </lineage>
</organism>
<evidence type="ECO:0000256" key="3">
    <source>
        <dbReference type="ARBA" id="ARBA00023128"/>
    </source>
</evidence>
<evidence type="ECO:0008006" key="7">
    <source>
        <dbReference type="Google" id="ProtNLM"/>
    </source>
</evidence>
<gene>
    <name evidence="5" type="ORF">ASPFODRAFT_48905</name>
</gene>
<feature type="region of interest" description="Disordered" evidence="4">
    <location>
        <begin position="767"/>
        <end position="802"/>
    </location>
</feature>
<sequence>MVKKATESDRDLARQDHNKRHLLIYSAFIVAARFPPTSDGLNTPGFFPTFFLVSCPQFTMLGFIRTSESLGSHLVCPTYRRCRLTHLPRCSPLLILRDPTRRQRSSGSHLHLRYRNDDSSNHSRNKGWFANRHAPQLGRGGTDILEPGQVDLGDHEISNAQDDRGHDIGAGPRVESFEDVKRRFNAILRDGQPDQVMDAMLDPRFESLVCLMPPSTFVEVFHLLSPAYFIDPYREIHRPIHPSAVDVKQYKSLDSIFDEFASNLSAILQIRWAGGQPLGLAEYTHLLDCARSMGDAIMADYIWQTIREDGMVPDSQCYNYYMEAKVWDRAYTGLEKYRLRMTPYLYRKRRFFEPNPGWQGYGTAARSVRKEVLQIFNEMTQEGTSGDTTTFVNVILASSRVGHMQGIKNVLHTVWNIDVDALLDQVDESMLPEVTPYDRSSPLYPTNHLLFAVAHAFGTNNDIPAALRTIDFISNKYDIPVPENVWLELFERSFVLSRPRFGPDAERNAKGQVSYDFLNSMFETMTSEPFNVRPTIEVHHILAKTAWDRARLSEFQHHMEAAYNILRETRKKRRTARSIIEAYLGQAQTEILKSRAFADAVHAYDILRLRTMQQTVVMERLARLLLIHHRWLGRRNQAWERTLLPQALEEWRDFLPESVVYHTRGGLVEFDGATSWRQRNIRTHDRVPVRRPTFGTNFELDDDANDIDDDIFWDYYRQSAPHLDLSIPPLRRLFEAVHEDNVSSTYDDESFLAEELGYETGEYEIPRVTARTPKQARSTTWERQAREDDDTITAGPGPLSWA</sequence>
<evidence type="ECO:0000313" key="6">
    <source>
        <dbReference type="Proteomes" id="UP000184063"/>
    </source>
</evidence>
<dbReference type="AlphaFoldDB" id="A0A1M3TDE3"/>
<dbReference type="OrthoDB" id="185373at2759"/>
<dbReference type="VEuPathDB" id="FungiDB:ASPFODRAFT_48905"/>
<accession>A0A1M3TDE3</accession>
<protein>
    <recommendedName>
        <fullName evidence="7">Mitochondrial ATPase expression-domain-containing protein</fullName>
    </recommendedName>
</protein>
<dbReference type="InterPro" id="IPR024319">
    <property type="entry name" value="ATPase_expression_mit"/>
</dbReference>
<evidence type="ECO:0000256" key="1">
    <source>
        <dbReference type="ARBA" id="ARBA00004173"/>
    </source>
</evidence>
<dbReference type="Pfam" id="PF12921">
    <property type="entry name" value="ATP13"/>
    <property type="match status" value="1"/>
</dbReference>
<dbReference type="EMBL" id="KV878244">
    <property type="protein sequence ID" value="OJZ84765.1"/>
    <property type="molecule type" value="Genomic_DNA"/>
</dbReference>
<proteinExistence type="predicted"/>
<dbReference type="GO" id="GO:0005739">
    <property type="term" value="C:mitochondrion"/>
    <property type="evidence" value="ECO:0007669"/>
    <property type="project" value="UniProtKB-SubCell"/>
</dbReference>
<evidence type="ECO:0000313" key="5">
    <source>
        <dbReference type="EMBL" id="OJZ84765.1"/>
    </source>
</evidence>
<keyword evidence="3" id="KW-0496">Mitochondrion</keyword>
<name>A0A1M3TDE3_ASPLC</name>
<reference evidence="6" key="1">
    <citation type="journal article" date="2017" name="Genome Biol.">
        <title>Comparative genomics reveals high biological diversity and specific adaptations in the industrially and medically important fungal genus Aspergillus.</title>
        <authorList>
            <person name="de Vries R.P."/>
            <person name="Riley R."/>
            <person name="Wiebenga A."/>
            <person name="Aguilar-Osorio G."/>
            <person name="Amillis S."/>
            <person name="Uchima C.A."/>
            <person name="Anderluh G."/>
            <person name="Asadollahi M."/>
            <person name="Askin M."/>
            <person name="Barry K."/>
            <person name="Battaglia E."/>
            <person name="Bayram O."/>
            <person name="Benocci T."/>
            <person name="Braus-Stromeyer S.A."/>
            <person name="Caldana C."/>
            <person name="Canovas D."/>
            <person name="Cerqueira G.C."/>
            <person name="Chen F."/>
            <person name="Chen W."/>
            <person name="Choi C."/>
            <person name="Clum A."/>
            <person name="Dos Santos R.A."/>
            <person name="Damasio A.R."/>
            <person name="Diallinas G."/>
            <person name="Emri T."/>
            <person name="Fekete E."/>
            <person name="Flipphi M."/>
            <person name="Freyberg S."/>
            <person name="Gallo A."/>
            <person name="Gournas C."/>
            <person name="Habgood R."/>
            <person name="Hainaut M."/>
            <person name="Harispe M.L."/>
            <person name="Henrissat B."/>
            <person name="Hilden K.S."/>
            <person name="Hope R."/>
            <person name="Hossain A."/>
            <person name="Karabika E."/>
            <person name="Karaffa L."/>
            <person name="Karanyi Z."/>
            <person name="Krasevec N."/>
            <person name="Kuo A."/>
            <person name="Kusch H."/>
            <person name="LaButti K."/>
            <person name="Lagendijk E.L."/>
            <person name="Lapidus A."/>
            <person name="Levasseur A."/>
            <person name="Lindquist E."/>
            <person name="Lipzen A."/>
            <person name="Logrieco A.F."/>
            <person name="MacCabe A."/>
            <person name="Maekelae M.R."/>
            <person name="Malavazi I."/>
            <person name="Melin P."/>
            <person name="Meyer V."/>
            <person name="Mielnichuk N."/>
            <person name="Miskei M."/>
            <person name="Molnar A.P."/>
            <person name="Mule G."/>
            <person name="Ngan C.Y."/>
            <person name="Orejas M."/>
            <person name="Orosz E."/>
            <person name="Ouedraogo J.P."/>
            <person name="Overkamp K.M."/>
            <person name="Park H.-S."/>
            <person name="Perrone G."/>
            <person name="Piumi F."/>
            <person name="Punt P.J."/>
            <person name="Ram A.F."/>
            <person name="Ramon A."/>
            <person name="Rauscher S."/>
            <person name="Record E."/>
            <person name="Riano-Pachon D.M."/>
            <person name="Robert V."/>
            <person name="Roehrig J."/>
            <person name="Ruller R."/>
            <person name="Salamov A."/>
            <person name="Salih N.S."/>
            <person name="Samson R.A."/>
            <person name="Sandor E."/>
            <person name="Sanguinetti M."/>
            <person name="Schuetze T."/>
            <person name="Sepcic K."/>
            <person name="Shelest E."/>
            <person name="Sherlock G."/>
            <person name="Sophianopoulou V."/>
            <person name="Squina F.M."/>
            <person name="Sun H."/>
            <person name="Susca A."/>
            <person name="Todd R.B."/>
            <person name="Tsang A."/>
            <person name="Unkles S.E."/>
            <person name="van de Wiele N."/>
            <person name="van Rossen-Uffink D."/>
            <person name="Oliveira J.V."/>
            <person name="Vesth T.C."/>
            <person name="Visser J."/>
            <person name="Yu J.-H."/>
            <person name="Zhou M."/>
            <person name="Andersen M.R."/>
            <person name="Archer D.B."/>
            <person name="Baker S.E."/>
            <person name="Benoit I."/>
            <person name="Brakhage A.A."/>
            <person name="Braus G.H."/>
            <person name="Fischer R."/>
            <person name="Frisvad J.C."/>
            <person name="Goldman G.H."/>
            <person name="Houbraken J."/>
            <person name="Oakley B."/>
            <person name="Pocsi I."/>
            <person name="Scazzocchio C."/>
            <person name="Seiboth B."/>
            <person name="vanKuyk P.A."/>
            <person name="Wortman J."/>
            <person name="Dyer P.S."/>
            <person name="Grigoriev I.V."/>
        </authorList>
    </citation>
    <scope>NUCLEOTIDE SEQUENCE [LARGE SCALE GENOMIC DNA]</scope>
    <source>
        <strain evidence="6">CBS 106.47</strain>
    </source>
</reference>
<dbReference type="Proteomes" id="UP000184063">
    <property type="component" value="Unassembled WGS sequence"/>
</dbReference>
<evidence type="ECO:0000256" key="2">
    <source>
        <dbReference type="ARBA" id="ARBA00022946"/>
    </source>
</evidence>
<keyword evidence="2" id="KW-0809">Transit peptide</keyword>
<evidence type="ECO:0000256" key="4">
    <source>
        <dbReference type="SAM" id="MobiDB-lite"/>
    </source>
</evidence>